<comment type="caution">
    <text evidence="1">The sequence shown here is derived from an EMBL/GenBank/DDBJ whole genome shotgun (WGS) entry which is preliminary data.</text>
</comment>
<accession>A0A1Q9BZC9</accession>
<gene>
    <name evidence="1" type="ORF">AK812_SmicGene44081</name>
</gene>
<dbReference type="AlphaFoldDB" id="A0A1Q9BZC9"/>
<name>A0A1Q9BZC9_SYMMI</name>
<protein>
    <submittedName>
        <fullName evidence="1">Uncharacterized protein</fullName>
    </submittedName>
</protein>
<evidence type="ECO:0000313" key="2">
    <source>
        <dbReference type="Proteomes" id="UP000186817"/>
    </source>
</evidence>
<organism evidence="1 2">
    <name type="scientific">Symbiodinium microadriaticum</name>
    <name type="common">Dinoflagellate</name>
    <name type="synonym">Zooxanthella microadriatica</name>
    <dbReference type="NCBI Taxonomy" id="2951"/>
    <lineage>
        <taxon>Eukaryota</taxon>
        <taxon>Sar</taxon>
        <taxon>Alveolata</taxon>
        <taxon>Dinophyceae</taxon>
        <taxon>Suessiales</taxon>
        <taxon>Symbiodiniaceae</taxon>
        <taxon>Symbiodinium</taxon>
    </lineage>
</organism>
<reference evidence="1 2" key="1">
    <citation type="submission" date="2016-02" db="EMBL/GenBank/DDBJ databases">
        <title>Genome analysis of coral dinoflagellate symbionts highlights evolutionary adaptations to a symbiotic lifestyle.</title>
        <authorList>
            <person name="Aranda M."/>
            <person name="Li Y."/>
            <person name="Liew Y.J."/>
            <person name="Baumgarten S."/>
            <person name="Simakov O."/>
            <person name="Wilson M."/>
            <person name="Piel J."/>
            <person name="Ashoor H."/>
            <person name="Bougouffa S."/>
            <person name="Bajic V.B."/>
            <person name="Ryu T."/>
            <person name="Ravasi T."/>
            <person name="Bayer T."/>
            <person name="Micklem G."/>
            <person name="Kim H."/>
            <person name="Bhak J."/>
            <person name="Lajeunesse T.C."/>
            <person name="Voolstra C.R."/>
        </authorList>
    </citation>
    <scope>NUCLEOTIDE SEQUENCE [LARGE SCALE GENOMIC DNA]</scope>
    <source>
        <strain evidence="1 2">CCMP2467</strain>
    </source>
</reference>
<evidence type="ECO:0000313" key="1">
    <source>
        <dbReference type="EMBL" id="OLP76034.1"/>
    </source>
</evidence>
<keyword evidence="2" id="KW-1185">Reference proteome</keyword>
<dbReference type="EMBL" id="LSRX01002163">
    <property type="protein sequence ID" value="OLP76034.1"/>
    <property type="molecule type" value="Genomic_DNA"/>
</dbReference>
<proteinExistence type="predicted"/>
<sequence>MKLTNYTRRPGCRIESKGALLLLRKYTGLRFQGNVVFHGHLEFTNCYACNVAWKEEKGEGGAFLVEGAYRQRGGTLEELKAAR</sequence>
<dbReference type="Proteomes" id="UP000186817">
    <property type="component" value="Unassembled WGS sequence"/>
</dbReference>